<dbReference type="STRING" id="34720.A0A151K163"/>
<proteinExistence type="predicted"/>
<gene>
    <name evidence="2" type="ORF">ALC56_00271</name>
</gene>
<dbReference type="Proteomes" id="UP000078541">
    <property type="component" value="Unassembled WGS sequence"/>
</dbReference>
<dbReference type="Pfam" id="PF25298">
    <property type="entry name" value="Baculo_FP_2nd"/>
    <property type="match status" value="1"/>
</dbReference>
<feature type="domain" description="FP protein C-terminal" evidence="1">
    <location>
        <begin position="186"/>
        <end position="216"/>
    </location>
</feature>
<sequence length="229" mass="25507">MTIIDPTMQDLLSAINSFKDELREDISSIKRDTEATRNDVAALTSTVQQNTAAYRALSADMAYLKHAMALARPTAELIINGIPAQCGLAHQDILIRVLTHLRLPGFHNDFISINKIDLKPNGSSRDTTRQYFALKVLCKSVEIRNAIIEAKRGLGTITVLELFPELSINGFNANKIYVNEFLPSSTYALLKKAKTAAKNAGYKRVWARNGNIFVRKVALRSYLSPLNRT</sequence>
<dbReference type="EMBL" id="KQ981178">
    <property type="protein sequence ID" value="KYN45265.1"/>
    <property type="molecule type" value="Genomic_DNA"/>
</dbReference>
<reference evidence="2 3" key="1">
    <citation type="submission" date="2016-03" db="EMBL/GenBank/DDBJ databases">
        <title>Trachymyrmex septentrionalis WGS genome.</title>
        <authorList>
            <person name="Nygaard S."/>
            <person name="Hu H."/>
            <person name="Boomsma J."/>
            <person name="Zhang G."/>
        </authorList>
    </citation>
    <scope>NUCLEOTIDE SEQUENCE [LARGE SCALE GENOMIC DNA]</scope>
    <source>
        <strain evidence="2">Tsep2-gDNA-1</strain>
        <tissue evidence="2">Whole body</tissue>
    </source>
</reference>
<evidence type="ECO:0000313" key="3">
    <source>
        <dbReference type="Proteomes" id="UP000078541"/>
    </source>
</evidence>
<accession>A0A151K163</accession>
<dbReference type="InterPro" id="IPR057251">
    <property type="entry name" value="FP_C"/>
</dbReference>
<evidence type="ECO:0000259" key="1">
    <source>
        <dbReference type="Pfam" id="PF25298"/>
    </source>
</evidence>
<dbReference type="AlphaFoldDB" id="A0A151K163"/>
<keyword evidence="3" id="KW-1185">Reference proteome</keyword>
<protein>
    <recommendedName>
        <fullName evidence="1">FP protein C-terminal domain-containing protein</fullName>
    </recommendedName>
</protein>
<organism evidence="2 3">
    <name type="scientific">Trachymyrmex septentrionalis</name>
    <dbReference type="NCBI Taxonomy" id="34720"/>
    <lineage>
        <taxon>Eukaryota</taxon>
        <taxon>Metazoa</taxon>
        <taxon>Ecdysozoa</taxon>
        <taxon>Arthropoda</taxon>
        <taxon>Hexapoda</taxon>
        <taxon>Insecta</taxon>
        <taxon>Pterygota</taxon>
        <taxon>Neoptera</taxon>
        <taxon>Endopterygota</taxon>
        <taxon>Hymenoptera</taxon>
        <taxon>Apocrita</taxon>
        <taxon>Aculeata</taxon>
        <taxon>Formicoidea</taxon>
        <taxon>Formicidae</taxon>
        <taxon>Myrmicinae</taxon>
        <taxon>Trachymyrmex</taxon>
    </lineage>
</organism>
<name>A0A151K163_9HYME</name>
<evidence type="ECO:0000313" key="2">
    <source>
        <dbReference type="EMBL" id="KYN45265.1"/>
    </source>
</evidence>